<feature type="non-terminal residue" evidence="1">
    <location>
        <position position="173"/>
    </location>
</feature>
<dbReference type="AlphaFoldDB" id="A0A7J8SUV2"/>
<gene>
    <name evidence="1" type="ORF">Godav_024138</name>
</gene>
<dbReference type="InterPro" id="IPR036770">
    <property type="entry name" value="Ankyrin_rpt-contain_sf"/>
</dbReference>
<proteinExistence type="predicted"/>
<reference evidence="1 2" key="1">
    <citation type="journal article" date="2019" name="Genome Biol. Evol.">
        <title>Insights into the evolution of the New World diploid cottons (Gossypium, subgenus Houzingenia) based on genome sequencing.</title>
        <authorList>
            <person name="Grover C.E."/>
            <person name="Arick M.A. 2nd"/>
            <person name="Thrash A."/>
            <person name="Conover J.L."/>
            <person name="Sanders W.S."/>
            <person name="Peterson D.G."/>
            <person name="Frelichowski J.E."/>
            <person name="Scheffler J.A."/>
            <person name="Scheffler B.E."/>
            <person name="Wendel J.F."/>
        </authorList>
    </citation>
    <scope>NUCLEOTIDE SEQUENCE [LARGE SCALE GENOMIC DNA]</scope>
    <source>
        <strain evidence="1">27</strain>
        <tissue evidence="1">Leaf</tissue>
    </source>
</reference>
<evidence type="ECO:0000313" key="2">
    <source>
        <dbReference type="Proteomes" id="UP000593561"/>
    </source>
</evidence>
<dbReference type="EMBL" id="JABFAC010000011">
    <property type="protein sequence ID" value="MBA0629610.1"/>
    <property type="molecule type" value="Genomic_DNA"/>
</dbReference>
<dbReference type="SUPFAM" id="SSF48403">
    <property type="entry name" value="Ankyrin repeat"/>
    <property type="match status" value="1"/>
</dbReference>
<dbReference type="PANTHER" id="PTHR24128">
    <property type="entry name" value="HOMEOBOX PROTEIN WARIAI"/>
    <property type="match status" value="1"/>
</dbReference>
<name>A0A7J8SUV2_GOSDV</name>
<sequence>TKAKSLHCLLLHTKPPRRTIDVTTANCTALHIATKNNRLDVLQVLTPTLRKKDYCSEVVNRKGKNGTLHYRLLLEMVKLLLNCKAIKHATNQHSLTALDVAQRHNSKESITILRGCFIPVISYFNYKLEKQIVNLLLTATYQALSPPGGVWQGDNSSNSTVIKRIGLIDNTLK</sequence>
<evidence type="ECO:0000313" key="1">
    <source>
        <dbReference type="EMBL" id="MBA0629610.1"/>
    </source>
</evidence>
<protein>
    <recommendedName>
        <fullName evidence="3">PGG domain-containing protein</fullName>
    </recommendedName>
</protein>
<evidence type="ECO:0008006" key="3">
    <source>
        <dbReference type="Google" id="ProtNLM"/>
    </source>
</evidence>
<keyword evidence="2" id="KW-1185">Reference proteome</keyword>
<organism evidence="1 2">
    <name type="scientific">Gossypium davidsonii</name>
    <name type="common">Davidson's cotton</name>
    <name type="synonym">Gossypium klotzschianum subsp. davidsonii</name>
    <dbReference type="NCBI Taxonomy" id="34287"/>
    <lineage>
        <taxon>Eukaryota</taxon>
        <taxon>Viridiplantae</taxon>
        <taxon>Streptophyta</taxon>
        <taxon>Embryophyta</taxon>
        <taxon>Tracheophyta</taxon>
        <taxon>Spermatophyta</taxon>
        <taxon>Magnoliopsida</taxon>
        <taxon>eudicotyledons</taxon>
        <taxon>Gunneridae</taxon>
        <taxon>Pentapetalae</taxon>
        <taxon>rosids</taxon>
        <taxon>malvids</taxon>
        <taxon>Malvales</taxon>
        <taxon>Malvaceae</taxon>
        <taxon>Malvoideae</taxon>
        <taxon>Gossypium</taxon>
    </lineage>
</organism>
<dbReference type="Gene3D" id="1.25.40.20">
    <property type="entry name" value="Ankyrin repeat-containing domain"/>
    <property type="match status" value="1"/>
</dbReference>
<accession>A0A7J8SUV2</accession>
<dbReference type="PANTHER" id="PTHR24128:SF46">
    <property type="entry name" value="ALPHA-LATROTOXIN-LHE1A-LIKE ISOFORM X1"/>
    <property type="match status" value="1"/>
</dbReference>
<dbReference type="Proteomes" id="UP000593561">
    <property type="component" value="Unassembled WGS sequence"/>
</dbReference>
<comment type="caution">
    <text evidence="1">The sequence shown here is derived from an EMBL/GenBank/DDBJ whole genome shotgun (WGS) entry which is preliminary data.</text>
</comment>